<sequence>MSYDLAVWEGDMPADDEAAGAAYDALYEQYFENEEQSPTPRICAYVDAVATRWPDLYGHDAQLFPLSNGLIDEASGPMVYFTIPFNRAEEVSAAAAHMAADHGLICYDPQWEHVRPAAGHEH</sequence>
<protein>
    <submittedName>
        <fullName evidence="1">Uncharacterized protein</fullName>
    </submittedName>
</protein>
<dbReference type="AlphaFoldDB" id="A0A3N9VZV4"/>
<dbReference type="RefSeq" id="WP_124778390.1">
    <property type="nucleotide sequence ID" value="NZ_JBEZFR010000001.1"/>
</dbReference>
<dbReference type="Proteomes" id="UP000282312">
    <property type="component" value="Unassembled WGS sequence"/>
</dbReference>
<accession>A0A3N9VZV4</accession>
<reference evidence="1 2" key="1">
    <citation type="submission" date="2018-05" db="EMBL/GenBank/DDBJ databases">
        <title>Micromonospora from Atacama Desert.</title>
        <authorList>
            <person name="Carro L."/>
            <person name="Goodfellow M."/>
            <person name="Klenk H.-P."/>
        </authorList>
    </citation>
    <scope>NUCLEOTIDE SEQUENCE [LARGE SCALE GENOMIC DNA]</scope>
    <source>
        <strain evidence="1 2">LB39</strain>
    </source>
</reference>
<proteinExistence type="predicted"/>
<dbReference type="OrthoDB" id="3390084at2"/>
<name>A0A3N9VZV4_9ACTN</name>
<keyword evidence="2" id="KW-1185">Reference proteome</keyword>
<dbReference type="EMBL" id="QGSZ01000393">
    <property type="protein sequence ID" value="RQW94010.1"/>
    <property type="molecule type" value="Genomic_DNA"/>
</dbReference>
<organism evidence="1 2">
    <name type="scientific">Micromonospora inaquosa</name>
    <dbReference type="NCBI Taxonomy" id="2203716"/>
    <lineage>
        <taxon>Bacteria</taxon>
        <taxon>Bacillati</taxon>
        <taxon>Actinomycetota</taxon>
        <taxon>Actinomycetes</taxon>
        <taxon>Micromonosporales</taxon>
        <taxon>Micromonosporaceae</taxon>
        <taxon>Micromonospora</taxon>
    </lineage>
</organism>
<evidence type="ECO:0000313" key="2">
    <source>
        <dbReference type="Proteomes" id="UP000282312"/>
    </source>
</evidence>
<evidence type="ECO:0000313" key="1">
    <source>
        <dbReference type="EMBL" id="RQW94010.1"/>
    </source>
</evidence>
<gene>
    <name evidence="1" type="ORF">DLJ59_35065</name>
</gene>
<comment type="caution">
    <text evidence="1">The sequence shown here is derived from an EMBL/GenBank/DDBJ whole genome shotgun (WGS) entry which is preliminary data.</text>
</comment>